<dbReference type="AlphaFoldDB" id="A0A6C2U664"/>
<dbReference type="InterPro" id="IPR000917">
    <property type="entry name" value="Sulfatase_N"/>
</dbReference>
<evidence type="ECO:0000256" key="6">
    <source>
        <dbReference type="ARBA" id="ARBA00022837"/>
    </source>
</evidence>
<evidence type="ECO:0000256" key="3">
    <source>
        <dbReference type="ARBA" id="ARBA00022723"/>
    </source>
</evidence>
<keyword evidence="3" id="KW-0479">Metal-binding</keyword>
<dbReference type="Proteomes" id="UP000366872">
    <property type="component" value="Unassembled WGS sequence"/>
</dbReference>
<keyword evidence="4 7" id="KW-0732">Signal</keyword>
<keyword evidence="6" id="KW-0106">Calcium</keyword>
<evidence type="ECO:0000313" key="10">
    <source>
        <dbReference type="Proteomes" id="UP000366872"/>
    </source>
</evidence>
<evidence type="ECO:0000256" key="5">
    <source>
        <dbReference type="ARBA" id="ARBA00022801"/>
    </source>
</evidence>
<dbReference type="Gene3D" id="3.30.1120.10">
    <property type="match status" value="1"/>
</dbReference>
<dbReference type="GO" id="GO:0046872">
    <property type="term" value="F:metal ion binding"/>
    <property type="evidence" value="ECO:0007669"/>
    <property type="project" value="UniProtKB-KW"/>
</dbReference>
<comment type="cofactor">
    <cofactor evidence="1">
        <name>Ca(2+)</name>
        <dbReference type="ChEBI" id="CHEBI:29108"/>
    </cofactor>
</comment>
<evidence type="ECO:0000256" key="1">
    <source>
        <dbReference type="ARBA" id="ARBA00001913"/>
    </source>
</evidence>
<evidence type="ECO:0000313" key="9">
    <source>
        <dbReference type="EMBL" id="VGO15393.1"/>
    </source>
</evidence>
<dbReference type="SUPFAM" id="SSF53649">
    <property type="entry name" value="Alkaline phosphatase-like"/>
    <property type="match status" value="1"/>
</dbReference>
<evidence type="ECO:0000256" key="4">
    <source>
        <dbReference type="ARBA" id="ARBA00022729"/>
    </source>
</evidence>
<feature type="chain" id="PRO_5028912359" evidence="7">
    <location>
        <begin position="19"/>
        <end position="472"/>
    </location>
</feature>
<dbReference type="Gene3D" id="3.40.720.10">
    <property type="entry name" value="Alkaline Phosphatase, subunit A"/>
    <property type="match status" value="1"/>
</dbReference>
<accession>A0A6C2U664</accession>
<dbReference type="GO" id="GO:0004065">
    <property type="term" value="F:arylsulfatase activity"/>
    <property type="evidence" value="ECO:0007669"/>
    <property type="project" value="TreeGrafter"/>
</dbReference>
<dbReference type="InterPro" id="IPR050738">
    <property type="entry name" value="Sulfatase"/>
</dbReference>
<feature type="domain" description="Sulfatase N-terminal" evidence="8">
    <location>
        <begin position="21"/>
        <end position="357"/>
    </location>
</feature>
<evidence type="ECO:0000259" key="8">
    <source>
        <dbReference type="Pfam" id="PF00884"/>
    </source>
</evidence>
<dbReference type="CDD" id="cd16144">
    <property type="entry name" value="ARS_like"/>
    <property type="match status" value="1"/>
</dbReference>
<sequence>MNVILFCTCLSIAAIAAAQPPNVVLILADDLGWNSLGCFGSDYYESPNIDKLASQGMRFDNGYAADPICAPTRASLMSGWDVPRHKVLRVSDGQRKDIEKGKPPKTRLLQPPHQGYLDQEVVTLAESFQSQGYRTGVFGKWHLGWWKDPNHLPPALGFDEFKLKREYKHFNTQLIPGGVNTDEKIPAGVYLTDYMCDLALEFLERSVDKKEPFFLYFPDLLVHSPFETVAALEDKYATKPRGNMHHDEKLAAMVESLDTTVGRILEKLDELGIADNTLVVFTSDNGGVPLTADGDWWRKNEPNTSNGILKGGKGALVEGGIRVPYIFRFPGRIPAATLSHEPIITQDLYPTLLRQVGLKLPENHPLDGIDISAALSDPEAKLPERTLYWFHSNYSFAGRAGMAMREGDWKFCTFFENEEEELFNLKEDIGEEHNLASKYPERAAQMHRKLEAWTKSVNAPPHLPNPDYKPGK</sequence>
<comment type="similarity">
    <text evidence="2">Belongs to the sulfatase family.</text>
</comment>
<reference evidence="9 10" key="1">
    <citation type="submission" date="2019-04" db="EMBL/GenBank/DDBJ databases">
        <authorList>
            <person name="Van Vliet M D."/>
        </authorList>
    </citation>
    <scope>NUCLEOTIDE SEQUENCE [LARGE SCALE GENOMIC DNA]</scope>
    <source>
        <strain evidence="9 10">F1</strain>
    </source>
</reference>
<name>A0A6C2U664_PONDE</name>
<dbReference type="InterPro" id="IPR017850">
    <property type="entry name" value="Alkaline_phosphatase_core_sf"/>
</dbReference>
<keyword evidence="5" id="KW-0378">Hydrolase</keyword>
<evidence type="ECO:0000256" key="2">
    <source>
        <dbReference type="ARBA" id="ARBA00008779"/>
    </source>
</evidence>
<dbReference type="PANTHER" id="PTHR42693:SF42">
    <property type="entry name" value="ARYLSULFATASE G"/>
    <property type="match status" value="1"/>
</dbReference>
<gene>
    <name evidence="9" type="primary">atsA_206</name>
    <name evidence="9" type="ORF">PDESU_03976</name>
</gene>
<feature type="signal peptide" evidence="7">
    <location>
        <begin position="1"/>
        <end position="18"/>
    </location>
</feature>
<organism evidence="9 10">
    <name type="scientific">Pontiella desulfatans</name>
    <dbReference type="NCBI Taxonomy" id="2750659"/>
    <lineage>
        <taxon>Bacteria</taxon>
        <taxon>Pseudomonadati</taxon>
        <taxon>Kiritimatiellota</taxon>
        <taxon>Kiritimatiellia</taxon>
        <taxon>Kiritimatiellales</taxon>
        <taxon>Pontiellaceae</taxon>
        <taxon>Pontiella</taxon>
    </lineage>
</organism>
<evidence type="ECO:0000256" key="7">
    <source>
        <dbReference type="SAM" id="SignalP"/>
    </source>
</evidence>
<keyword evidence="10" id="KW-1185">Reference proteome</keyword>
<proteinExistence type="inferred from homology"/>
<dbReference type="PANTHER" id="PTHR42693">
    <property type="entry name" value="ARYLSULFATASE FAMILY MEMBER"/>
    <property type="match status" value="1"/>
</dbReference>
<dbReference type="EMBL" id="CAAHFG010000002">
    <property type="protein sequence ID" value="VGO15393.1"/>
    <property type="molecule type" value="Genomic_DNA"/>
</dbReference>
<protein>
    <submittedName>
        <fullName evidence="9">Arylsulfatase</fullName>
    </submittedName>
</protein>
<dbReference type="Pfam" id="PF00884">
    <property type="entry name" value="Sulfatase"/>
    <property type="match status" value="1"/>
</dbReference>